<evidence type="ECO:0000256" key="5">
    <source>
        <dbReference type="ARBA" id="ARBA00022884"/>
    </source>
</evidence>
<dbReference type="GO" id="GO:0006391">
    <property type="term" value="P:transcription initiation at mitochondrial promoter"/>
    <property type="evidence" value="ECO:0007669"/>
    <property type="project" value="TreeGrafter"/>
</dbReference>
<comment type="subcellular location">
    <subcellularLocation>
        <location evidence="1">Mitochondrion</location>
    </subcellularLocation>
</comment>
<dbReference type="EC" id="2.1.1.-" evidence="7"/>
<dbReference type="AlphaFoldDB" id="A0A4P9YZJ0"/>
<keyword evidence="7" id="KW-0698">rRNA processing</keyword>
<proteinExistence type="inferred from homology"/>
<dbReference type="SUPFAM" id="SSF53335">
    <property type="entry name" value="S-adenosyl-L-methionine-dependent methyltransferases"/>
    <property type="match status" value="1"/>
</dbReference>
<reference evidence="9" key="1">
    <citation type="journal article" date="2018" name="Nat. Microbiol.">
        <title>Leveraging single-cell genomics to expand the fungal tree of life.</title>
        <authorList>
            <person name="Ahrendt S.R."/>
            <person name="Quandt C.A."/>
            <person name="Ciobanu D."/>
            <person name="Clum A."/>
            <person name="Salamov A."/>
            <person name="Andreopoulos B."/>
            <person name="Cheng J.F."/>
            <person name="Woyke T."/>
            <person name="Pelin A."/>
            <person name="Henrissat B."/>
            <person name="Reynolds N.K."/>
            <person name="Benny G.L."/>
            <person name="Smith M.E."/>
            <person name="James T.Y."/>
            <person name="Grigoriev I.V."/>
        </authorList>
    </citation>
    <scope>NUCLEOTIDE SEQUENCE [LARGE SCALE GENOMIC DNA]</scope>
    <source>
        <strain evidence="9">Benny S71-1</strain>
    </source>
</reference>
<dbReference type="GO" id="GO:0000179">
    <property type="term" value="F:rRNA (adenine-N6,N6-)-dimethyltransferase activity"/>
    <property type="evidence" value="ECO:0007669"/>
    <property type="project" value="TreeGrafter"/>
</dbReference>
<evidence type="ECO:0000256" key="2">
    <source>
        <dbReference type="ARBA" id="ARBA00022603"/>
    </source>
</evidence>
<protein>
    <recommendedName>
        <fullName evidence="7">rRNA adenine N(6)-methyltransferase</fullName>
        <ecNumber evidence="7">2.1.1.-</ecNumber>
    </recommendedName>
</protein>
<evidence type="ECO:0000256" key="1">
    <source>
        <dbReference type="ARBA" id="ARBA00004173"/>
    </source>
</evidence>
<evidence type="ECO:0000256" key="3">
    <source>
        <dbReference type="ARBA" id="ARBA00022679"/>
    </source>
</evidence>
<keyword evidence="2 7" id="KW-0489">Methyltransferase</keyword>
<evidence type="ECO:0000313" key="9">
    <source>
        <dbReference type="Proteomes" id="UP000278143"/>
    </source>
</evidence>
<accession>A0A4P9YZJ0</accession>
<dbReference type="Pfam" id="PF00398">
    <property type="entry name" value="RrnaAD"/>
    <property type="match status" value="1"/>
</dbReference>
<dbReference type="InterPro" id="IPR023165">
    <property type="entry name" value="rRNA_Ade_diMease-like_C"/>
</dbReference>
<dbReference type="Gene3D" id="1.10.8.100">
    <property type="entry name" value="Ribosomal RNA adenine dimethylase-like, domain 2"/>
    <property type="match status" value="1"/>
</dbReference>
<dbReference type="InterPro" id="IPR001737">
    <property type="entry name" value="KsgA/Erm"/>
</dbReference>
<dbReference type="GO" id="GO:0003723">
    <property type="term" value="F:RNA binding"/>
    <property type="evidence" value="ECO:0007669"/>
    <property type="project" value="UniProtKB-KW"/>
</dbReference>
<dbReference type="EMBL" id="KZ989776">
    <property type="protein sequence ID" value="RKP25365.1"/>
    <property type="molecule type" value="Genomic_DNA"/>
</dbReference>
<sequence>MALDTARKTSPDLNRCAQTMNNFVANELKDTRLSMSIRDMGEFTDTGHGWCSASGIYNHAPVIFHCSKRHDLVNANCLRTVATKAKPKRILPLPKQENWKKLYASARRIKRNCLADLDYADYFVKQLLGGEANLHNRTVLEYMPGPGLITKSLLRHNAKGVIVLEYEPSFLQTNMDIAKQHPKDTLTVLPYHSSLAVDAWRSSEGIFAQIPTASWDILRSDLLITGMLNMGRFQILSRFLHNIMSRQHMFHFGRVEAIMVCDEKTIDTALASLGDKECRPLSIWTQGCANIEVIDDNVPSDAFWLKMPTPMKVIRITPFVKPLLYASPEVLHYVMTMLYTRKRQSLSTAIRTLAPDAIELLDDFKGDPDLPVYQLTLDQINQITMKFDYWSKRPPILNETLALL</sequence>
<comment type="similarity">
    <text evidence="7">Belongs to the class I-like SAM-binding methyltransferase superfamily. rRNA adenine N(6)-methyltransferase family.</text>
</comment>
<keyword evidence="4 7" id="KW-0949">S-adenosyl-L-methionine</keyword>
<dbReference type="PANTHER" id="PTHR11727:SF17">
    <property type="entry name" value="DIMETHYLADENOSINE TRANSFERASE 1, MITOCHONDRIAL"/>
    <property type="match status" value="1"/>
</dbReference>
<evidence type="ECO:0000313" key="8">
    <source>
        <dbReference type="EMBL" id="RKP25365.1"/>
    </source>
</evidence>
<comment type="function">
    <text evidence="6">Mitochondrial transcription factor that confers selective promoter recognition on the core subunit of the yeast mitochondrial RNA polymerase. Interacts with DNA in a non-specific manner.</text>
</comment>
<dbReference type="GO" id="GO:0034246">
    <property type="term" value="F:mitochondrial transcription factor activity"/>
    <property type="evidence" value="ECO:0007669"/>
    <property type="project" value="TreeGrafter"/>
</dbReference>
<keyword evidence="3 7" id="KW-0808">Transferase</keyword>
<dbReference type="OrthoDB" id="5566475at2759"/>
<keyword evidence="5" id="KW-0694">RNA-binding</keyword>
<evidence type="ECO:0000256" key="4">
    <source>
        <dbReference type="ARBA" id="ARBA00022691"/>
    </source>
</evidence>
<evidence type="ECO:0000256" key="7">
    <source>
        <dbReference type="RuleBase" id="RU362106"/>
    </source>
</evidence>
<evidence type="ECO:0000256" key="6">
    <source>
        <dbReference type="ARBA" id="ARBA00024915"/>
    </source>
</evidence>
<gene>
    <name evidence="8" type="ORF">SYNPS1DRAFT_22661</name>
</gene>
<dbReference type="Proteomes" id="UP000278143">
    <property type="component" value="Unassembled WGS sequence"/>
</dbReference>
<keyword evidence="9" id="KW-1185">Reference proteome</keyword>
<name>A0A4P9YZJ0_9FUNG</name>
<dbReference type="Gene3D" id="3.40.50.150">
    <property type="entry name" value="Vaccinia Virus protein VP39"/>
    <property type="match status" value="1"/>
</dbReference>
<dbReference type="PANTHER" id="PTHR11727">
    <property type="entry name" value="DIMETHYLADENOSINE TRANSFERASE"/>
    <property type="match status" value="1"/>
</dbReference>
<organism evidence="8 9">
    <name type="scientific">Syncephalis pseudoplumigaleata</name>
    <dbReference type="NCBI Taxonomy" id="1712513"/>
    <lineage>
        <taxon>Eukaryota</taxon>
        <taxon>Fungi</taxon>
        <taxon>Fungi incertae sedis</taxon>
        <taxon>Zoopagomycota</taxon>
        <taxon>Zoopagomycotina</taxon>
        <taxon>Zoopagomycetes</taxon>
        <taxon>Zoopagales</taxon>
        <taxon>Piptocephalidaceae</taxon>
        <taxon>Syncephalis</taxon>
    </lineage>
</organism>
<dbReference type="InterPro" id="IPR029063">
    <property type="entry name" value="SAM-dependent_MTases_sf"/>
</dbReference>
<dbReference type="GO" id="GO:0005759">
    <property type="term" value="C:mitochondrial matrix"/>
    <property type="evidence" value="ECO:0007669"/>
    <property type="project" value="TreeGrafter"/>
</dbReference>